<feature type="region of interest" description="Disordered" evidence="1">
    <location>
        <begin position="1"/>
        <end position="54"/>
    </location>
</feature>
<feature type="region of interest" description="Disordered" evidence="1">
    <location>
        <begin position="161"/>
        <end position="205"/>
    </location>
</feature>
<feature type="compositionally biased region" description="Basic and acidic residues" evidence="1">
    <location>
        <begin position="1"/>
        <end position="21"/>
    </location>
</feature>
<dbReference type="RefSeq" id="WP_205103071.1">
    <property type="nucleotide sequence ID" value="NZ_JACJJC010000011.1"/>
</dbReference>
<evidence type="ECO:0000256" key="1">
    <source>
        <dbReference type="SAM" id="MobiDB-lite"/>
    </source>
</evidence>
<sequence length="205" mass="22933">MSETKNTRQEDAFAENRHDDGAAAAVDSSADKTVKPAKSTRSTKGGNRRSRSAGKHLVYRTRHAYIRSTEELGALIRVLRLRTGMTQTEAAKACGVGRRWFNELENGKETIRIGMVIDVLHHFGASLTISGEGARFTVEELENEAVMKRDGEHVWEAEFKGEYEPNAEAQPEEPQTVVRKRGQKAGYISPRTKKTKNSVKFVEKD</sequence>
<accession>A0ABS2DST7</accession>
<feature type="domain" description="HTH cro/C1-type" evidence="2">
    <location>
        <begin position="76"/>
        <end position="130"/>
    </location>
</feature>
<comment type="caution">
    <text evidence="3">The sequence shown here is derived from an EMBL/GenBank/DDBJ whole genome shotgun (WGS) entry which is preliminary data.</text>
</comment>
<organism evidence="3 4">
    <name type="scientific">Sutterella massiliensis</name>
    <dbReference type="NCBI Taxonomy" id="1816689"/>
    <lineage>
        <taxon>Bacteria</taxon>
        <taxon>Pseudomonadati</taxon>
        <taxon>Pseudomonadota</taxon>
        <taxon>Betaproteobacteria</taxon>
        <taxon>Burkholderiales</taxon>
        <taxon>Sutterellaceae</taxon>
        <taxon>Sutterella</taxon>
    </lineage>
</organism>
<evidence type="ECO:0000313" key="4">
    <source>
        <dbReference type="Proteomes" id="UP000715095"/>
    </source>
</evidence>
<name>A0ABS2DST7_9BURK</name>
<dbReference type="Proteomes" id="UP000715095">
    <property type="component" value="Unassembled WGS sequence"/>
</dbReference>
<protein>
    <submittedName>
        <fullName evidence="3">Helix-turn-helix transcriptional regulator</fullName>
    </submittedName>
</protein>
<dbReference type="Pfam" id="PF13560">
    <property type="entry name" value="HTH_31"/>
    <property type="match status" value="1"/>
</dbReference>
<reference evidence="3 4" key="1">
    <citation type="journal article" date="2021" name="Sci. Rep.">
        <title>The distribution of antibiotic resistance genes in chicken gut microbiota commensals.</title>
        <authorList>
            <person name="Juricova H."/>
            <person name="Matiasovicova J."/>
            <person name="Kubasova T."/>
            <person name="Cejkova D."/>
            <person name="Rychlik I."/>
        </authorList>
    </citation>
    <scope>NUCLEOTIDE SEQUENCE [LARGE SCALE GENOMIC DNA]</scope>
    <source>
        <strain evidence="3 4">An829</strain>
    </source>
</reference>
<dbReference type="SUPFAM" id="SSF47413">
    <property type="entry name" value="lambda repressor-like DNA-binding domains"/>
    <property type="match status" value="1"/>
</dbReference>
<dbReference type="EMBL" id="JACJJC010000011">
    <property type="protein sequence ID" value="MBM6704364.1"/>
    <property type="molecule type" value="Genomic_DNA"/>
</dbReference>
<dbReference type="InterPro" id="IPR001387">
    <property type="entry name" value="Cro/C1-type_HTH"/>
</dbReference>
<dbReference type="InterPro" id="IPR010982">
    <property type="entry name" value="Lambda_DNA-bd_dom_sf"/>
</dbReference>
<keyword evidence="4" id="KW-1185">Reference proteome</keyword>
<evidence type="ECO:0000259" key="2">
    <source>
        <dbReference type="PROSITE" id="PS50943"/>
    </source>
</evidence>
<proteinExistence type="predicted"/>
<gene>
    <name evidence="3" type="ORF">H6A60_07690</name>
</gene>
<dbReference type="CDD" id="cd00093">
    <property type="entry name" value="HTH_XRE"/>
    <property type="match status" value="1"/>
</dbReference>
<evidence type="ECO:0000313" key="3">
    <source>
        <dbReference type="EMBL" id="MBM6704364.1"/>
    </source>
</evidence>
<dbReference type="Gene3D" id="1.10.260.40">
    <property type="entry name" value="lambda repressor-like DNA-binding domains"/>
    <property type="match status" value="1"/>
</dbReference>
<dbReference type="SMART" id="SM00530">
    <property type="entry name" value="HTH_XRE"/>
    <property type="match status" value="1"/>
</dbReference>
<feature type="compositionally biased region" description="Low complexity" evidence="1">
    <location>
        <begin position="164"/>
        <end position="175"/>
    </location>
</feature>
<dbReference type="PROSITE" id="PS50943">
    <property type="entry name" value="HTH_CROC1"/>
    <property type="match status" value="1"/>
</dbReference>